<evidence type="ECO:0000313" key="3">
    <source>
        <dbReference type="Proteomes" id="UP000195880"/>
    </source>
</evidence>
<sequence length="338" mass="34916">MVVHHLYRVRQLPPVDAGAQRRGTVGHLLPGARERLRVGRSGQPYRGPVEVRARVVDEAVEAPGLQGCQGQDVRHLPAVAHQPVQMFLGQVGEREVGGGAAAGVRPGAVVHDVAQRRAGLLGEAADGGLVVHGGRVGQTEFEPAVLDDAGEVQEVGAGFVGVGVAPGRRERGAVQTSTRTRTRTCAAAAAGAAAAATATTGARVPLAVVVESDLRSRGTGERAVREQSAQGAVTDPRCGTARSCSLTERRVSRHPASGSTVRASGYSAVNQPMVRDRSTSPTASTGPSGAPVPSGPPVPSKRSSRPCPSTPMSTVSWAHQRPSVRAKALSSTSLTWVR</sequence>
<dbReference type="KEGG" id="salf:SMD44_08950"/>
<feature type="compositionally biased region" description="Basic and acidic residues" evidence="1">
    <location>
        <begin position="214"/>
        <end position="225"/>
    </location>
</feature>
<name>A0A1Z1WSP5_9ACTN</name>
<reference evidence="2 3" key="1">
    <citation type="submission" date="2017-05" db="EMBL/GenBank/DDBJ databases">
        <title>Streptomyces alboflavus Genome sequencing and assembly.</title>
        <authorList>
            <person name="Wang Y."/>
            <person name="Du B."/>
            <person name="Ding Y."/>
            <person name="Liu H."/>
            <person name="Hou Q."/>
            <person name="Liu K."/>
            <person name="Wang C."/>
            <person name="Yao L."/>
        </authorList>
    </citation>
    <scope>NUCLEOTIDE SEQUENCE [LARGE SCALE GENOMIC DNA]</scope>
    <source>
        <strain evidence="2 3">MDJK44</strain>
    </source>
</reference>
<protein>
    <submittedName>
        <fullName evidence="2">Uncharacterized protein</fullName>
    </submittedName>
</protein>
<dbReference type="Proteomes" id="UP000195880">
    <property type="component" value="Chromosome"/>
</dbReference>
<feature type="region of interest" description="Disordered" evidence="1">
    <location>
        <begin position="214"/>
        <end position="338"/>
    </location>
</feature>
<organism evidence="2 3">
    <name type="scientific">Streptomyces alboflavus</name>
    <dbReference type="NCBI Taxonomy" id="67267"/>
    <lineage>
        <taxon>Bacteria</taxon>
        <taxon>Bacillati</taxon>
        <taxon>Actinomycetota</taxon>
        <taxon>Actinomycetes</taxon>
        <taxon>Kitasatosporales</taxon>
        <taxon>Streptomycetaceae</taxon>
        <taxon>Streptomyces</taxon>
    </lineage>
</organism>
<feature type="compositionally biased region" description="Polar residues" evidence="1">
    <location>
        <begin position="329"/>
        <end position="338"/>
    </location>
</feature>
<accession>A0A1Z1WSP5</accession>
<gene>
    <name evidence="2" type="ORF">SMD44_08950</name>
</gene>
<dbReference type="AlphaFoldDB" id="A0A1Z1WSP5"/>
<evidence type="ECO:0000313" key="2">
    <source>
        <dbReference type="EMBL" id="ARX89463.1"/>
    </source>
</evidence>
<evidence type="ECO:0000256" key="1">
    <source>
        <dbReference type="SAM" id="MobiDB-lite"/>
    </source>
</evidence>
<dbReference type="EMBL" id="CP021748">
    <property type="protein sequence ID" value="ARX89463.1"/>
    <property type="molecule type" value="Genomic_DNA"/>
</dbReference>
<proteinExistence type="predicted"/>
<keyword evidence="3" id="KW-1185">Reference proteome</keyword>
<feature type="compositionally biased region" description="Low complexity" evidence="1">
    <location>
        <begin position="279"/>
        <end position="292"/>
    </location>
</feature>
<feature type="compositionally biased region" description="Polar residues" evidence="1">
    <location>
        <begin position="257"/>
        <end position="270"/>
    </location>
</feature>